<protein>
    <submittedName>
        <fullName evidence="2">Uncharacterized protein</fullName>
    </submittedName>
</protein>
<evidence type="ECO:0000313" key="2">
    <source>
        <dbReference type="EMBL" id="ERM98442.1"/>
    </source>
</evidence>
<name>W1NRE9_AMBTC</name>
<organism evidence="2 3">
    <name type="scientific">Amborella trichopoda</name>
    <dbReference type="NCBI Taxonomy" id="13333"/>
    <lineage>
        <taxon>Eukaryota</taxon>
        <taxon>Viridiplantae</taxon>
        <taxon>Streptophyta</taxon>
        <taxon>Embryophyta</taxon>
        <taxon>Tracheophyta</taxon>
        <taxon>Spermatophyta</taxon>
        <taxon>Magnoliopsida</taxon>
        <taxon>Amborellales</taxon>
        <taxon>Amborellaceae</taxon>
        <taxon>Amborella</taxon>
    </lineage>
</organism>
<sequence length="139" mass="14977">MATGNPTRLVGSGKEIKWLPNKDTSLATSPLNSLAAQELGLALKGHRYPGNGKDDVPNRSGSAPRASPCMEGSFAEIESLIHKVPTMHSKTMIQKSDFDPILLTQISMPPILILIQDPLHLLCQGIKGRLLVDLETIGD</sequence>
<keyword evidence="3" id="KW-1185">Reference proteome</keyword>
<dbReference type="AlphaFoldDB" id="W1NRE9"/>
<proteinExistence type="predicted"/>
<dbReference type="STRING" id="13333.W1NRE9"/>
<accession>W1NRE9</accession>
<reference evidence="3" key="1">
    <citation type="journal article" date="2013" name="Science">
        <title>The Amborella genome and the evolution of flowering plants.</title>
        <authorList>
            <consortium name="Amborella Genome Project"/>
        </authorList>
    </citation>
    <scope>NUCLEOTIDE SEQUENCE [LARGE SCALE GENOMIC DNA]</scope>
</reference>
<evidence type="ECO:0000256" key="1">
    <source>
        <dbReference type="SAM" id="MobiDB-lite"/>
    </source>
</evidence>
<evidence type="ECO:0000313" key="3">
    <source>
        <dbReference type="Proteomes" id="UP000017836"/>
    </source>
</evidence>
<dbReference type="Proteomes" id="UP000017836">
    <property type="component" value="Unassembled WGS sequence"/>
</dbReference>
<dbReference type="Gramene" id="ERM98442">
    <property type="protein sequence ID" value="ERM98442"/>
    <property type="gene ID" value="AMTR_s00072p00133220"/>
</dbReference>
<gene>
    <name evidence="2" type="ORF">AMTR_s00072p00133220</name>
</gene>
<dbReference type="HOGENOM" id="CLU_1847810_0_0_1"/>
<dbReference type="EMBL" id="KI395332">
    <property type="protein sequence ID" value="ERM98442.1"/>
    <property type="molecule type" value="Genomic_DNA"/>
</dbReference>
<feature type="region of interest" description="Disordered" evidence="1">
    <location>
        <begin position="46"/>
        <end position="69"/>
    </location>
</feature>